<name>A0A1H5KJV6_9MICO</name>
<dbReference type="Pfam" id="PF10706">
    <property type="entry name" value="Aminoglyc_resit"/>
    <property type="match status" value="1"/>
</dbReference>
<organism evidence="1 2">
    <name type="scientific">Ruania alba</name>
    <dbReference type="NCBI Taxonomy" id="648782"/>
    <lineage>
        <taxon>Bacteria</taxon>
        <taxon>Bacillati</taxon>
        <taxon>Actinomycetota</taxon>
        <taxon>Actinomycetes</taxon>
        <taxon>Micrococcales</taxon>
        <taxon>Ruaniaceae</taxon>
        <taxon>Ruania</taxon>
    </lineage>
</organism>
<dbReference type="InterPro" id="IPR019646">
    <property type="entry name" value="Aminoglyc_AdlTrfase"/>
</dbReference>
<dbReference type="Gene3D" id="3.30.460.40">
    <property type="match status" value="1"/>
</dbReference>
<dbReference type="AlphaFoldDB" id="A0A1H5KJV6"/>
<keyword evidence="2" id="KW-1185">Reference proteome</keyword>
<accession>A0A1H5KJV6</accession>
<evidence type="ECO:0000313" key="1">
    <source>
        <dbReference type="EMBL" id="SEE64904.1"/>
    </source>
</evidence>
<sequence>MRAVLHNGRVRDVEVNQVLDALTAAGVPHWVAGGWGVDALAGRQTRDHRDLDLAVDAEQLEACMAALADLGYQVETDWLPLRVEVAAPGSRWVDVHPVAFDAAGHGLQGEADSIHFDYPPEVFVTGCIAGRDVPCLSVAQQRRFHTGYQHRPQDVHDLALLDELTDGTATHSPPSG</sequence>
<protein>
    <submittedName>
        <fullName evidence="1">2''-aminoglycoside nucleotidyltransferase</fullName>
    </submittedName>
</protein>
<dbReference type="STRING" id="648782.SAMN04488554_2299"/>
<dbReference type="Proteomes" id="UP000199220">
    <property type="component" value="Unassembled WGS sequence"/>
</dbReference>
<evidence type="ECO:0000313" key="2">
    <source>
        <dbReference type="Proteomes" id="UP000199220"/>
    </source>
</evidence>
<proteinExistence type="predicted"/>
<gene>
    <name evidence="1" type="ORF">SAMN04488554_2299</name>
</gene>
<dbReference type="GO" id="GO:0016740">
    <property type="term" value="F:transferase activity"/>
    <property type="evidence" value="ECO:0007669"/>
    <property type="project" value="UniProtKB-KW"/>
</dbReference>
<reference evidence="2" key="1">
    <citation type="submission" date="2016-10" db="EMBL/GenBank/DDBJ databases">
        <authorList>
            <person name="Varghese N."/>
            <person name="Submissions S."/>
        </authorList>
    </citation>
    <scope>NUCLEOTIDE SEQUENCE [LARGE SCALE GENOMIC DNA]</scope>
    <source>
        <strain evidence="2">DSM 21368</strain>
    </source>
</reference>
<keyword evidence="1" id="KW-0808">Transferase</keyword>
<dbReference type="EMBL" id="FNTX01000002">
    <property type="protein sequence ID" value="SEE64904.1"/>
    <property type="molecule type" value="Genomic_DNA"/>
</dbReference>